<evidence type="ECO:0000259" key="3">
    <source>
        <dbReference type="PROSITE" id="PS50983"/>
    </source>
</evidence>
<evidence type="ECO:0000256" key="2">
    <source>
        <dbReference type="ARBA" id="ARBA00022729"/>
    </source>
</evidence>
<dbReference type="SUPFAM" id="SSF53807">
    <property type="entry name" value="Helical backbone' metal receptor"/>
    <property type="match status" value="1"/>
</dbReference>
<dbReference type="PANTHER" id="PTHR30535:SF35">
    <property type="entry name" value="PERIPLASMIC BINDING PROTEIN"/>
    <property type="match status" value="1"/>
</dbReference>
<comment type="caution">
    <text evidence="4">The sequence shown here is derived from an EMBL/GenBank/DDBJ whole genome shotgun (WGS) entry which is preliminary data.</text>
</comment>
<evidence type="ECO:0000313" key="4">
    <source>
        <dbReference type="EMBL" id="HIV74437.1"/>
    </source>
</evidence>
<organism evidence="4 5">
    <name type="scientific">Candidatus Pseudogracilibacillus intestinigallinarum</name>
    <dbReference type="NCBI Taxonomy" id="2838742"/>
    <lineage>
        <taxon>Bacteria</taxon>
        <taxon>Bacillati</taxon>
        <taxon>Bacillota</taxon>
        <taxon>Bacilli</taxon>
        <taxon>Bacillales</taxon>
        <taxon>Bacillaceae</taxon>
        <taxon>Pseudogracilibacillus</taxon>
    </lineage>
</organism>
<dbReference type="EMBL" id="DXHX01000074">
    <property type="protein sequence ID" value="HIV74437.1"/>
    <property type="molecule type" value="Genomic_DNA"/>
</dbReference>
<sequence>MKTVVDHLGRTVKVPEQPKKIISFAPAITDTLFSLHLEEEVVGRTRFCIHPKEKVANVMNVGGTKDMKIERVRALQPDLIIAEKEENTKEMVEQLEKEFSVFVFEVQTVDDALHMILDLGKLVDRVDSARLLYERIVEDFATIPSHYTRKRVAYVIWKDPYMVVGKNTYIQSLLELLGFVNPFLDYEGRYPEVTIENLRAEALDYFLLASEPYPFREKHQEEFLKIDTNAMPLLVDGEMFWYGVKMLRAVEYFKMELAKNYP</sequence>
<name>A0A9D1PLU1_9BACI</name>
<dbReference type="PROSITE" id="PS50983">
    <property type="entry name" value="FE_B12_PBP"/>
    <property type="match status" value="1"/>
</dbReference>
<keyword evidence="2" id="KW-0732">Signal</keyword>
<dbReference type="InterPro" id="IPR002491">
    <property type="entry name" value="ABC_transptr_periplasmic_BD"/>
</dbReference>
<evidence type="ECO:0000313" key="5">
    <source>
        <dbReference type="Proteomes" id="UP000823937"/>
    </source>
</evidence>
<dbReference type="InterPro" id="IPR050902">
    <property type="entry name" value="ABC_Transporter_SBP"/>
</dbReference>
<comment type="similarity">
    <text evidence="1">Belongs to the bacterial solute-binding protein 8 family.</text>
</comment>
<dbReference type="PANTHER" id="PTHR30535">
    <property type="entry name" value="VITAMIN B12-BINDING PROTEIN"/>
    <property type="match status" value="1"/>
</dbReference>
<proteinExistence type="inferred from homology"/>
<reference evidence="4" key="1">
    <citation type="journal article" date="2021" name="PeerJ">
        <title>Extensive microbial diversity within the chicken gut microbiome revealed by metagenomics and culture.</title>
        <authorList>
            <person name="Gilroy R."/>
            <person name="Ravi A."/>
            <person name="Getino M."/>
            <person name="Pursley I."/>
            <person name="Horton D.L."/>
            <person name="Alikhan N.F."/>
            <person name="Baker D."/>
            <person name="Gharbi K."/>
            <person name="Hall N."/>
            <person name="Watson M."/>
            <person name="Adriaenssens E.M."/>
            <person name="Foster-Nyarko E."/>
            <person name="Jarju S."/>
            <person name="Secka A."/>
            <person name="Antonio M."/>
            <person name="Oren A."/>
            <person name="Chaudhuri R.R."/>
            <person name="La Ragione R."/>
            <person name="Hildebrand F."/>
            <person name="Pallen M.J."/>
        </authorList>
    </citation>
    <scope>NUCLEOTIDE SEQUENCE</scope>
    <source>
        <strain evidence="4">CHK169-2315</strain>
    </source>
</reference>
<dbReference type="Pfam" id="PF01497">
    <property type="entry name" value="Peripla_BP_2"/>
    <property type="match status" value="1"/>
</dbReference>
<dbReference type="InterPro" id="IPR054828">
    <property type="entry name" value="Vit_B12_bind_prot"/>
</dbReference>
<gene>
    <name evidence="4" type="ORF">H9895_05065</name>
</gene>
<dbReference type="AlphaFoldDB" id="A0A9D1PLU1"/>
<reference evidence="4" key="2">
    <citation type="submission" date="2021-04" db="EMBL/GenBank/DDBJ databases">
        <authorList>
            <person name="Gilroy R."/>
        </authorList>
    </citation>
    <scope>NUCLEOTIDE SEQUENCE</scope>
    <source>
        <strain evidence="4">CHK169-2315</strain>
    </source>
</reference>
<evidence type="ECO:0000256" key="1">
    <source>
        <dbReference type="ARBA" id="ARBA00008814"/>
    </source>
</evidence>
<dbReference type="Gene3D" id="3.40.50.1980">
    <property type="entry name" value="Nitrogenase molybdenum iron protein domain"/>
    <property type="match status" value="2"/>
</dbReference>
<dbReference type="NCBIfam" id="NF038402">
    <property type="entry name" value="TroA_like"/>
    <property type="match status" value="1"/>
</dbReference>
<feature type="domain" description="Fe/B12 periplasmic-binding" evidence="3">
    <location>
        <begin position="20"/>
        <end position="262"/>
    </location>
</feature>
<accession>A0A9D1PLU1</accession>
<protein>
    <submittedName>
        <fullName evidence="4">ABC transporter substrate-binding protein</fullName>
    </submittedName>
</protein>
<dbReference type="Proteomes" id="UP000823937">
    <property type="component" value="Unassembled WGS sequence"/>
</dbReference>